<name>F0Y1D1_AURAN</name>
<dbReference type="GO" id="GO:0008168">
    <property type="term" value="F:methyltransferase activity"/>
    <property type="evidence" value="ECO:0007669"/>
    <property type="project" value="UniProtKB-KW"/>
</dbReference>
<feature type="compositionally biased region" description="Basic and acidic residues" evidence="3">
    <location>
        <begin position="692"/>
        <end position="703"/>
    </location>
</feature>
<dbReference type="EMBL" id="GL833123">
    <property type="protein sequence ID" value="EGB10805.1"/>
    <property type="molecule type" value="Genomic_DNA"/>
</dbReference>
<feature type="domain" description="HNH nuclease" evidence="4">
    <location>
        <begin position="1392"/>
        <end position="1436"/>
    </location>
</feature>
<keyword evidence="2" id="KW-0808">Transferase</keyword>
<dbReference type="InterPro" id="IPR029063">
    <property type="entry name" value="SAM-dependent_MTases_sf"/>
</dbReference>
<protein>
    <recommendedName>
        <fullName evidence="4">HNH nuclease domain-containing protein</fullName>
    </recommendedName>
</protein>
<dbReference type="GO" id="GO:0032259">
    <property type="term" value="P:methylation"/>
    <property type="evidence" value="ECO:0007669"/>
    <property type="project" value="UniProtKB-KW"/>
</dbReference>
<evidence type="ECO:0000256" key="2">
    <source>
        <dbReference type="ARBA" id="ARBA00022679"/>
    </source>
</evidence>
<dbReference type="Pfam" id="PF13392">
    <property type="entry name" value="HNH_3"/>
    <property type="match status" value="1"/>
</dbReference>
<dbReference type="SUPFAM" id="SSF54060">
    <property type="entry name" value="His-Me finger endonucleases"/>
    <property type="match status" value="1"/>
</dbReference>
<dbReference type="InParanoid" id="F0Y1D1"/>
<dbReference type="InterPro" id="IPR036397">
    <property type="entry name" value="RNaseH_sf"/>
</dbReference>
<dbReference type="Gene3D" id="3.90.75.20">
    <property type="match status" value="1"/>
</dbReference>
<dbReference type="InterPro" id="IPR001525">
    <property type="entry name" value="C5_MeTfrase"/>
</dbReference>
<dbReference type="OrthoDB" id="413361at2759"/>
<feature type="compositionally biased region" description="Basic and acidic residues" evidence="3">
    <location>
        <begin position="330"/>
        <end position="339"/>
    </location>
</feature>
<dbReference type="KEGG" id="aaf:AURANDRAFT_62303"/>
<dbReference type="PROSITE" id="PS50096">
    <property type="entry name" value="IQ"/>
    <property type="match status" value="1"/>
</dbReference>
<dbReference type="SUPFAM" id="SSF53335">
    <property type="entry name" value="S-adenosyl-L-methionine-dependent methyltransferases"/>
    <property type="match status" value="1"/>
</dbReference>
<dbReference type="InterPro" id="IPR044925">
    <property type="entry name" value="His-Me_finger_sf"/>
</dbReference>
<sequence>MAQVLASRNPHYTVSADGIALFDPKLNEAAANFEKLTAFVKKIRFRFPQLKFLVHFYQKDFDEITNITVDNDDGTQTVTQRQSLWDRKWAEMTAAQATFCEEALVYILCNRVSEKIANVLYKMEKDEDADAKALFMYLRKSYGAPKDGGRSMLTKLSNMSLNACGDIDTLLNTMSTTYDMYKSASGEKLAEATLKAYLLASISHKSGRGPEELDSTYRDFQKRDASYATMADELRQLQIGDSGTEHPIVIANPETPAGQTGQGIFSATGSSDVNNKVLQTMIQTQIQAMLSNKQIAAPATGGGVPFVTKHCDFHGECAHTTAECRVLQKDPNAKPDKYRNRNRSGNYRDRANDNNRDKQLVAAAVQAALTGRAKEEQAPPIDFGGSMNCMLNSYELLQTKNAVDEAIGSMSRKADYDPKYCPVVFDKPTGDAYIHPDGYNYPTQPVKDEVRENETPNTRDIYSTAPLDLGAYASGDADVGMLKGIIKIQAITRGKHMRENEVKLYHNDNDSMPDLVDASVTTASDLGSEHDLVAFNDLGHIGACDNVREDENEVKLYHNDNDSMPDLVDASVTTASDLGSEHDLVAFNDPGHTGACDNVREDEIANFDIPDTRSDYDAAMMHAQHAHVMQTTAFLGANVMSSLGTIVPIIKIQAIARKKYVLSYTAHDSRYAQEHQRPDLDTKARPQATVDKPTRPREERPKWHDEAKNDLQACLADGGGHRHDVHGYTRTRLKVDNVIFEVDNDNIVPGFTTKVLSVGMLRKQGFKMSLDTEPYGFYTPEEEWVAVNEHDNLLYIDAEHATEAPTAPASGGVSTASGGVMTPMLSQPGDYVTDGRGQLSKAFALRGARIVAVGEIDETALEMLRAEHPDALAMGDTARLEYRNVPWSRHAYRIVCGGFPCQMVAPQGLQLCWDDPRAAQALHFVAAVDANKPHAAIYENVYSFWALMGPEFDKLMAAIGYVPKVPGKTPRIEFFRATEHGSCLWRDRIHRHYEPANIELGNLAEIEKSKLYATPQRLEQHLLPASEVPEEAFLPGEFKRLEAPRRAKDEDPYSPLIVATITTKPGDKVTAGSRVRIRGSGDAWSVLEVRQHTVKLMRDERSNPTTVEVDKNETKARSGARYVFVAVSQSVDGKPAMVFTHGLAKKSDAIKIGIPAHFAEFAARDKPPRVYVSDLGGEFESRESEEVFARLAVVHRRRAPEAHVDVAENAIKRLTAIARTSMQTGVAASLWEYAIHWAADCLNVRADPVSGTSAYEAYFGHKPDMTTICEFGASVAALDNGQRKRFDPNGVLTTYLGPARSHGCGAIYVYAQQNNAIASGDVVKGGRHYFVFRDASAMTKIKGERWKRAPAPWASVEVSSHGRVRDYETKRERLPTKTGRYLSLKIAYKQVGLHVLVKTTFDGRPPLHKPVVMHVNGDCHDCRLVNLRFGTAAENEAMKKDHGTATGGGAKHAVAYRAVGAANWIVVGSQKAAATATGVAKSTLSEAVKSSTPKRGKGKVMFEFKDLSIPDDFDDFVPIVLSKEVYDHSIPALTIVRALLGRTICDVKTQEYFQIVSVFNDDELGRLCVEYFDKSLLDDPDLDVDDIIAADDLAFSYVYLMGDEHLVDEVEQTKKRKREKIDDLPINERYALNFN</sequence>
<keyword evidence="1" id="KW-0489">Methyltransferase</keyword>
<dbReference type="Proteomes" id="UP000002729">
    <property type="component" value="Unassembled WGS sequence"/>
</dbReference>
<dbReference type="GO" id="GO:0003676">
    <property type="term" value="F:nucleic acid binding"/>
    <property type="evidence" value="ECO:0007669"/>
    <property type="project" value="InterPro"/>
</dbReference>
<gene>
    <name evidence="5" type="ORF">AURANDRAFT_62303</name>
</gene>
<dbReference type="GeneID" id="20223831"/>
<accession>F0Y1D1</accession>
<reference evidence="5 6" key="1">
    <citation type="journal article" date="2011" name="Proc. Natl. Acad. Sci. U.S.A.">
        <title>Niche of harmful alga Aureococcus anophagefferens revealed through ecogenomics.</title>
        <authorList>
            <person name="Gobler C.J."/>
            <person name="Berry D.L."/>
            <person name="Dyhrman S.T."/>
            <person name="Wilhelm S.W."/>
            <person name="Salamov A."/>
            <person name="Lobanov A.V."/>
            <person name="Zhang Y."/>
            <person name="Collier J.L."/>
            <person name="Wurch L.L."/>
            <person name="Kustka A.B."/>
            <person name="Dill B.D."/>
            <person name="Shah M."/>
            <person name="VerBerkmoes N.C."/>
            <person name="Kuo A."/>
            <person name="Terry A."/>
            <person name="Pangilinan J."/>
            <person name="Lindquist E.A."/>
            <person name="Lucas S."/>
            <person name="Paulsen I.T."/>
            <person name="Hattenrath-Lehmann T.K."/>
            <person name="Talmage S.C."/>
            <person name="Walker E.A."/>
            <person name="Koch F."/>
            <person name="Burson A.M."/>
            <person name="Marcoval M.A."/>
            <person name="Tang Y.Z."/>
            <person name="Lecleir G.R."/>
            <person name="Coyne K.J."/>
            <person name="Berg G.M."/>
            <person name="Bertrand E.M."/>
            <person name="Saito M.A."/>
            <person name="Gladyshev V.N."/>
            <person name="Grigoriev I.V."/>
        </authorList>
    </citation>
    <scope>NUCLEOTIDE SEQUENCE [LARGE SCALE GENOMIC DNA]</scope>
    <source>
        <strain evidence="6">CCMP 1984</strain>
    </source>
</reference>
<feature type="compositionally biased region" description="Basic and acidic residues" evidence="3">
    <location>
        <begin position="671"/>
        <end position="684"/>
    </location>
</feature>
<proteinExistence type="predicted"/>
<dbReference type="Pfam" id="PF00145">
    <property type="entry name" value="DNA_methylase"/>
    <property type="match status" value="1"/>
</dbReference>
<dbReference type="Gene3D" id="3.30.420.10">
    <property type="entry name" value="Ribonuclease H-like superfamily/Ribonuclease H"/>
    <property type="match status" value="1"/>
</dbReference>
<evidence type="ECO:0000256" key="3">
    <source>
        <dbReference type="SAM" id="MobiDB-lite"/>
    </source>
</evidence>
<feature type="compositionally biased region" description="Basic and acidic residues" evidence="3">
    <location>
        <begin position="346"/>
        <end position="357"/>
    </location>
</feature>
<feature type="region of interest" description="Disordered" evidence="3">
    <location>
        <begin position="671"/>
        <end position="703"/>
    </location>
</feature>
<evidence type="ECO:0000313" key="5">
    <source>
        <dbReference type="EMBL" id="EGB10805.1"/>
    </source>
</evidence>
<dbReference type="RefSeq" id="XP_009034392.1">
    <property type="nucleotide sequence ID" value="XM_009036144.1"/>
</dbReference>
<feature type="region of interest" description="Disordered" evidence="3">
    <location>
        <begin position="330"/>
        <end position="357"/>
    </location>
</feature>
<dbReference type="InterPro" id="IPR003615">
    <property type="entry name" value="HNH_nuc"/>
</dbReference>
<evidence type="ECO:0000256" key="1">
    <source>
        <dbReference type="ARBA" id="ARBA00022603"/>
    </source>
</evidence>
<evidence type="ECO:0000313" key="6">
    <source>
        <dbReference type="Proteomes" id="UP000002729"/>
    </source>
</evidence>
<dbReference type="SUPFAM" id="SSF53098">
    <property type="entry name" value="Ribonuclease H-like"/>
    <property type="match status" value="1"/>
</dbReference>
<evidence type="ECO:0000259" key="4">
    <source>
        <dbReference type="Pfam" id="PF13392"/>
    </source>
</evidence>
<organism evidence="6">
    <name type="scientific">Aureococcus anophagefferens</name>
    <name type="common">Harmful bloom alga</name>
    <dbReference type="NCBI Taxonomy" id="44056"/>
    <lineage>
        <taxon>Eukaryota</taxon>
        <taxon>Sar</taxon>
        <taxon>Stramenopiles</taxon>
        <taxon>Ochrophyta</taxon>
        <taxon>Pelagophyceae</taxon>
        <taxon>Pelagomonadales</taxon>
        <taxon>Pelagomonadaceae</taxon>
        <taxon>Aureococcus</taxon>
    </lineage>
</organism>
<dbReference type="Gene3D" id="3.40.50.150">
    <property type="entry name" value="Vaccinia Virus protein VP39"/>
    <property type="match status" value="1"/>
</dbReference>
<keyword evidence="6" id="KW-1185">Reference proteome</keyword>
<dbReference type="InterPro" id="IPR012337">
    <property type="entry name" value="RNaseH-like_sf"/>
</dbReference>